<dbReference type="SUPFAM" id="SSF57850">
    <property type="entry name" value="RING/U-box"/>
    <property type="match status" value="1"/>
</dbReference>
<keyword evidence="1" id="KW-0479">Metal-binding</keyword>
<dbReference type="PANTHER" id="PTHR15710">
    <property type="entry name" value="E3 UBIQUITIN-PROTEIN LIGASE PRAJA"/>
    <property type="match status" value="1"/>
</dbReference>
<proteinExistence type="predicted"/>
<protein>
    <recommendedName>
        <fullName evidence="6">RING-type domain-containing protein</fullName>
    </recommendedName>
</protein>
<name>A0A0C3PZ45_9AGAM</name>
<organism evidence="7 8">
    <name type="scientific">Tulasnella calospora MUT 4182</name>
    <dbReference type="NCBI Taxonomy" id="1051891"/>
    <lineage>
        <taxon>Eukaryota</taxon>
        <taxon>Fungi</taxon>
        <taxon>Dikarya</taxon>
        <taxon>Basidiomycota</taxon>
        <taxon>Agaricomycotina</taxon>
        <taxon>Agaricomycetes</taxon>
        <taxon>Cantharellales</taxon>
        <taxon>Tulasnellaceae</taxon>
        <taxon>Tulasnella</taxon>
    </lineage>
</organism>
<evidence type="ECO:0000259" key="6">
    <source>
        <dbReference type="PROSITE" id="PS50089"/>
    </source>
</evidence>
<dbReference type="AlphaFoldDB" id="A0A0C3PZ45"/>
<dbReference type="STRING" id="1051891.A0A0C3PZ45"/>
<dbReference type="PANTHER" id="PTHR15710:SF243">
    <property type="entry name" value="E3 UBIQUITIN-PROTEIN LIGASE PRAJA-2 ISOFORM X1"/>
    <property type="match status" value="1"/>
</dbReference>
<evidence type="ECO:0000256" key="2">
    <source>
        <dbReference type="ARBA" id="ARBA00022771"/>
    </source>
</evidence>
<dbReference type="Pfam" id="PF13639">
    <property type="entry name" value="zf-RING_2"/>
    <property type="match status" value="1"/>
</dbReference>
<keyword evidence="2 4" id="KW-0863">Zinc-finger</keyword>
<gene>
    <name evidence="7" type="ORF">M407DRAFT_220081</name>
</gene>
<keyword evidence="8" id="KW-1185">Reference proteome</keyword>
<dbReference type="InterPro" id="IPR013083">
    <property type="entry name" value="Znf_RING/FYVE/PHD"/>
</dbReference>
<accession>A0A0C3PZ45</accession>
<evidence type="ECO:0000256" key="1">
    <source>
        <dbReference type="ARBA" id="ARBA00022723"/>
    </source>
</evidence>
<dbReference type="InterPro" id="IPR001841">
    <property type="entry name" value="Znf_RING"/>
</dbReference>
<dbReference type="EMBL" id="KN823165">
    <property type="protein sequence ID" value="KIO20700.1"/>
    <property type="molecule type" value="Genomic_DNA"/>
</dbReference>
<feature type="compositionally biased region" description="Gly residues" evidence="5">
    <location>
        <begin position="1"/>
        <end position="12"/>
    </location>
</feature>
<evidence type="ECO:0000313" key="7">
    <source>
        <dbReference type="EMBL" id="KIO20700.1"/>
    </source>
</evidence>
<dbReference type="UniPathway" id="UPA00143"/>
<dbReference type="GO" id="GO:0061630">
    <property type="term" value="F:ubiquitin protein ligase activity"/>
    <property type="evidence" value="ECO:0007669"/>
    <property type="project" value="TreeGrafter"/>
</dbReference>
<evidence type="ECO:0000313" key="8">
    <source>
        <dbReference type="Proteomes" id="UP000054248"/>
    </source>
</evidence>
<sequence>MGSPGTGAGSPQGGPRMEPGLEGLFALLGGMPMMGGPGGQMGDYVLDQHALDEIVTRLMEQNQGARPVPAPDDMIAKLPRTKITPGHPLTEKECAVCKDTFVPPAPGEEDVIAITLPCSDNPKFQHSFHEDCIVPWLKQNGTCPVCRHRLLCLLTRNNIEDTNSYRNRSRMVLHRNPLALTAAMAIVTQGVPARTIVAQVATAIRDQMQALAS</sequence>
<dbReference type="Proteomes" id="UP000054248">
    <property type="component" value="Unassembled WGS sequence"/>
</dbReference>
<dbReference type="OrthoDB" id="8062037at2759"/>
<dbReference type="GO" id="GO:0016567">
    <property type="term" value="P:protein ubiquitination"/>
    <property type="evidence" value="ECO:0007669"/>
    <property type="project" value="UniProtKB-UniPathway"/>
</dbReference>
<dbReference type="Gene3D" id="3.30.40.10">
    <property type="entry name" value="Zinc/RING finger domain, C3HC4 (zinc finger)"/>
    <property type="match status" value="1"/>
</dbReference>
<reference evidence="7 8" key="1">
    <citation type="submission" date="2014-04" db="EMBL/GenBank/DDBJ databases">
        <authorList>
            <consortium name="DOE Joint Genome Institute"/>
            <person name="Kuo A."/>
            <person name="Girlanda M."/>
            <person name="Perotto S."/>
            <person name="Kohler A."/>
            <person name="Nagy L.G."/>
            <person name="Floudas D."/>
            <person name="Copeland A."/>
            <person name="Barry K.W."/>
            <person name="Cichocki N."/>
            <person name="Veneault-Fourrey C."/>
            <person name="LaButti K."/>
            <person name="Lindquist E.A."/>
            <person name="Lipzen A."/>
            <person name="Lundell T."/>
            <person name="Morin E."/>
            <person name="Murat C."/>
            <person name="Sun H."/>
            <person name="Tunlid A."/>
            <person name="Henrissat B."/>
            <person name="Grigoriev I.V."/>
            <person name="Hibbett D.S."/>
            <person name="Martin F."/>
            <person name="Nordberg H.P."/>
            <person name="Cantor M.N."/>
            <person name="Hua S.X."/>
        </authorList>
    </citation>
    <scope>NUCLEOTIDE SEQUENCE [LARGE SCALE GENOMIC DNA]</scope>
    <source>
        <strain evidence="7 8">MUT 4182</strain>
    </source>
</reference>
<feature type="domain" description="RING-type" evidence="6">
    <location>
        <begin position="94"/>
        <end position="147"/>
    </location>
</feature>
<feature type="region of interest" description="Disordered" evidence="5">
    <location>
        <begin position="1"/>
        <end position="22"/>
    </location>
</feature>
<dbReference type="HOGENOM" id="CLU_1295252_0_0_1"/>
<evidence type="ECO:0000256" key="4">
    <source>
        <dbReference type="PROSITE-ProRule" id="PRU00175"/>
    </source>
</evidence>
<keyword evidence="3" id="KW-0862">Zinc</keyword>
<evidence type="ECO:0000256" key="3">
    <source>
        <dbReference type="ARBA" id="ARBA00022833"/>
    </source>
</evidence>
<reference evidence="8" key="2">
    <citation type="submission" date="2015-01" db="EMBL/GenBank/DDBJ databases">
        <title>Evolutionary Origins and Diversification of the Mycorrhizal Mutualists.</title>
        <authorList>
            <consortium name="DOE Joint Genome Institute"/>
            <consortium name="Mycorrhizal Genomics Consortium"/>
            <person name="Kohler A."/>
            <person name="Kuo A."/>
            <person name="Nagy L.G."/>
            <person name="Floudas D."/>
            <person name="Copeland A."/>
            <person name="Barry K.W."/>
            <person name="Cichocki N."/>
            <person name="Veneault-Fourrey C."/>
            <person name="LaButti K."/>
            <person name="Lindquist E.A."/>
            <person name="Lipzen A."/>
            <person name="Lundell T."/>
            <person name="Morin E."/>
            <person name="Murat C."/>
            <person name="Riley R."/>
            <person name="Ohm R."/>
            <person name="Sun H."/>
            <person name="Tunlid A."/>
            <person name="Henrissat B."/>
            <person name="Grigoriev I.V."/>
            <person name="Hibbett D.S."/>
            <person name="Martin F."/>
        </authorList>
    </citation>
    <scope>NUCLEOTIDE SEQUENCE [LARGE SCALE GENOMIC DNA]</scope>
    <source>
        <strain evidence="8">MUT 4182</strain>
    </source>
</reference>
<dbReference type="GO" id="GO:0005737">
    <property type="term" value="C:cytoplasm"/>
    <property type="evidence" value="ECO:0007669"/>
    <property type="project" value="TreeGrafter"/>
</dbReference>
<evidence type="ECO:0000256" key="5">
    <source>
        <dbReference type="SAM" id="MobiDB-lite"/>
    </source>
</evidence>
<dbReference type="PROSITE" id="PS50089">
    <property type="entry name" value="ZF_RING_2"/>
    <property type="match status" value="1"/>
</dbReference>
<dbReference type="GO" id="GO:0008270">
    <property type="term" value="F:zinc ion binding"/>
    <property type="evidence" value="ECO:0007669"/>
    <property type="project" value="UniProtKB-KW"/>
</dbReference>